<proteinExistence type="inferred from homology"/>
<evidence type="ECO:0000256" key="14">
    <source>
        <dbReference type="ARBA" id="ARBA00066447"/>
    </source>
</evidence>
<evidence type="ECO:0000313" key="17">
    <source>
        <dbReference type="Proteomes" id="UP000694920"/>
    </source>
</evidence>
<organism evidence="17 25">
    <name type="scientific">Cephus cinctus</name>
    <name type="common">Wheat stem sawfly</name>
    <dbReference type="NCBI Taxonomy" id="211228"/>
    <lineage>
        <taxon>Eukaryota</taxon>
        <taxon>Metazoa</taxon>
        <taxon>Ecdysozoa</taxon>
        <taxon>Arthropoda</taxon>
        <taxon>Hexapoda</taxon>
        <taxon>Insecta</taxon>
        <taxon>Pterygota</taxon>
        <taxon>Neoptera</taxon>
        <taxon>Endopterygota</taxon>
        <taxon>Hymenoptera</taxon>
        <taxon>Cephoidea</taxon>
        <taxon>Cephidae</taxon>
        <taxon>Cephus</taxon>
    </lineage>
</organism>
<dbReference type="AlphaFoldDB" id="A0AAJ7RC58"/>
<evidence type="ECO:0000256" key="12">
    <source>
        <dbReference type="ARBA" id="ARBA00059167"/>
    </source>
</evidence>
<evidence type="ECO:0000256" key="13">
    <source>
        <dbReference type="ARBA" id="ARBA00060891"/>
    </source>
</evidence>
<dbReference type="GO" id="GO:0048038">
    <property type="term" value="F:quinone binding"/>
    <property type="evidence" value="ECO:0007669"/>
    <property type="project" value="UniProtKB-KW"/>
</dbReference>
<dbReference type="Proteomes" id="UP000694920">
    <property type="component" value="Unplaced"/>
</dbReference>
<comment type="similarity">
    <text evidence="13">Belongs to the SQRD family.</text>
</comment>
<evidence type="ECO:0000313" key="21">
    <source>
        <dbReference type="RefSeq" id="XP_015589317.1"/>
    </source>
</evidence>
<keyword evidence="5" id="KW-0274">FAD</keyword>
<evidence type="ECO:0000256" key="10">
    <source>
        <dbReference type="ARBA" id="ARBA00052810"/>
    </source>
</evidence>
<dbReference type="FunFam" id="3.50.50.60:FF:000034">
    <property type="entry name" value="sulfide:quinone oxidoreductase, mitochondrial"/>
    <property type="match status" value="1"/>
</dbReference>
<dbReference type="RefSeq" id="XP_015589314.1">
    <property type="nucleotide sequence ID" value="XM_015733828.2"/>
</dbReference>
<sequence length="511" mass="58123">MSPIGDTVIRKGRKGKDFPFDNKKKVQKINVTVLTSGRWHMFLFGDTAIRKGRNKKVCETQTERIMQRIGNCTVVPLLRTASIQNACRNIQHSCKILIIGGGTGGCTMAAKFTKQYKEPKQVIVVEPSDIHYYQPLFTLIGGGIKLFKSSNRPMAQVLPRNAKWIKDSVITFQPESNNIITSNGDTIQYEIMIVAMGLQLYWDKIPGLIEGLKNPDSQICSIYGPEMVTEVFNKIKKVSNGTAVFTFPNTPVKCPGAPQKIAYIAEDYWQQKKIRDKLKVVYNTSLPDIFGVKKYADSLWAVCKKRGIIVNLQTNLLKIDPDNREAIFQNLKDPDKTFVQKYALLHVTPPMGPPSILKNHTNLTNAAGFLRVDPKTLQHEQYTNIFGIGDCTNTPNSKTMAAISSQSKVVYRNVMDYLAGKEIRSVYEGYASCPLVTGYGKCILAEFDYKLQPLETFPFDQGKEYYMMYWLKKTFFPFLYWNLMLKGNWDGPEVFRKYFNVFKRKSTESVN</sequence>
<evidence type="ECO:0000313" key="25">
    <source>
        <dbReference type="RefSeq" id="XP_024937934.1"/>
    </source>
</evidence>
<evidence type="ECO:0000256" key="5">
    <source>
        <dbReference type="ARBA" id="ARBA00022827"/>
    </source>
</evidence>
<evidence type="ECO:0000256" key="6">
    <source>
        <dbReference type="ARBA" id="ARBA00022946"/>
    </source>
</evidence>
<keyword evidence="8" id="KW-0496">Mitochondrion</keyword>
<dbReference type="GO" id="GO:0005739">
    <property type="term" value="C:mitochondrion"/>
    <property type="evidence" value="ECO:0007669"/>
    <property type="project" value="UniProtKB-SubCell"/>
</dbReference>
<dbReference type="RefSeq" id="XP_024937933.1">
    <property type="nucleotide sequence ID" value="XM_025082165.1"/>
</dbReference>
<dbReference type="GO" id="GO:0106436">
    <property type="term" value="F:glutathione-dependent sulfide quinone oxidoreductase activity"/>
    <property type="evidence" value="ECO:0007669"/>
    <property type="project" value="UniProtKB-EC"/>
</dbReference>
<accession>A0AAJ7RC58</accession>
<dbReference type="GeneID" id="107264972"/>
<comment type="catalytic activity">
    <reaction evidence="11">
        <text>a quinone + hydrogen sulfide + glutathione + H(+) = S-sulfanylglutathione + a quinol</text>
        <dbReference type="Rhea" id="RHEA:55156"/>
        <dbReference type="ChEBI" id="CHEBI:15378"/>
        <dbReference type="ChEBI" id="CHEBI:24646"/>
        <dbReference type="ChEBI" id="CHEBI:29919"/>
        <dbReference type="ChEBI" id="CHEBI:57925"/>
        <dbReference type="ChEBI" id="CHEBI:58905"/>
        <dbReference type="ChEBI" id="CHEBI:132124"/>
        <dbReference type="EC" id="1.8.5.8"/>
    </reaction>
    <physiologicalReaction direction="left-to-right" evidence="11">
        <dbReference type="Rhea" id="RHEA:55157"/>
    </physiologicalReaction>
</comment>
<evidence type="ECO:0000256" key="11">
    <source>
        <dbReference type="ARBA" id="ARBA00052986"/>
    </source>
</evidence>
<dbReference type="KEGG" id="ccin:107264972"/>
<dbReference type="RefSeq" id="XP_015589315.1">
    <property type="nucleotide sequence ID" value="XM_015733829.2"/>
</dbReference>
<dbReference type="RefSeq" id="XP_024937934.1">
    <property type="nucleotide sequence ID" value="XM_025082166.1"/>
</dbReference>
<dbReference type="GO" id="GO:0070221">
    <property type="term" value="P:sulfide oxidation, using sulfide:quinone oxidoreductase"/>
    <property type="evidence" value="ECO:0007669"/>
    <property type="project" value="TreeGrafter"/>
</dbReference>
<comment type="function">
    <text evidence="12">Catalyzes the oxidation of hydrogen sulfide with the help of a quinone, such as ubiquinone-10, giving rise to thiosulfate and ultimately to sulfane (molecular sulfur) atoms. Requires an additional electron acceptor; can use sulfite, sulfide or cyanide (in vitro). It is believed the in vivo electron acceptor is glutathione.</text>
</comment>
<keyword evidence="17" id="KW-1185">Reference proteome</keyword>
<dbReference type="InterPro" id="IPR036188">
    <property type="entry name" value="FAD/NAD-bd_sf"/>
</dbReference>
<dbReference type="SUPFAM" id="SSF51905">
    <property type="entry name" value="FAD/NAD(P)-binding domain"/>
    <property type="match status" value="2"/>
</dbReference>
<dbReference type="PANTHER" id="PTHR10632">
    <property type="entry name" value="SULFIDE:QUINONE OXIDOREDUCTASE"/>
    <property type="match status" value="1"/>
</dbReference>
<dbReference type="RefSeq" id="XP_015589316.1">
    <property type="nucleotide sequence ID" value="XM_015733830.2"/>
</dbReference>
<keyword evidence="6" id="KW-0809">Transit peptide</keyword>
<dbReference type="EC" id="1.8.5.8" evidence="14"/>
<evidence type="ECO:0000313" key="18">
    <source>
        <dbReference type="RefSeq" id="XP_015589314.1"/>
    </source>
</evidence>
<evidence type="ECO:0000313" key="22">
    <source>
        <dbReference type="RefSeq" id="XP_015589318.1"/>
    </source>
</evidence>
<comment type="subcellular location">
    <subcellularLocation>
        <location evidence="2">Mitochondrion</location>
    </subcellularLocation>
</comment>
<evidence type="ECO:0000256" key="1">
    <source>
        <dbReference type="ARBA" id="ARBA00001974"/>
    </source>
</evidence>
<evidence type="ECO:0000256" key="16">
    <source>
        <dbReference type="ARBA" id="ARBA00082958"/>
    </source>
</evidence>
<evidence type="ECO:0000256" key="3">
    <source>
        <dbReference type="ARBA" id="ARBA00022630"/>
    </source>
</evidence>
<dbReference type="GO" id="GO:0070224">
    <property type="term" value="F:sulfide:quinone oxidoreductase activity"/>
    <property type="evidence" value="ECO:0007669"/>
    <property type="project" value="TreeGrafter"/>
</dbReference>
<gene>
    <name evidence="18 19 20 21 22 23 24 25" type="primary">LOC107264972</name>
</gene>
<evidence type="ECO:0000256" key="2">
    <source>
        <dbReference type="ARBA" id="ARBA00004173"/>
    </source>
</evidence>
<keyword evidence="4" id="KW-0874">Quinone</keyword>
<dbReference type="Gene3D" id="3.50.50.60">
    <property type="entry name" value="FAD/NAD(P)-binding domain"/>
    <property type="match status" value="2"/>
</dbReference>
<evidence type="ECO:0000256" key="7">
    <source>
        <dbReference type="ARBA" id="ARBA00023002"/>
    </source>
</evidence>
<dbReference type="PANTHER" id="PTHR10632:SF2">
    <property type="entry name" value="SULFIDE:QUINONE OXIDOREDUCTASE, MITOCHONDRIAL"/>
    <property type="match status" value="1"/>
</dbReference>
<keyword evidence="3" id="KW-0285">Flavoprotein</keyword>
<dbReference type="RefSeq" id="XP_015589319.1">
    <property type="nucleotide sequence ID" value="XM_015733833.2"/>
</dbReference>
<evidence type="ECO:0000256" key="9">
    <source>
        <dbReference type="ARBA" id="ARBA00051038"/>
    </source>
</evidence>
<dbReference type="GO" id="GO:0071949">
    <property type="term" value="F:FAD binding"/>
    <property type="evidence" value="ECO:0007669"/>
    <property type="project" value="TreeGrafter"/>
</dbReference>
<dbReference type="CTD" id="58472"/>
<evidence type="ECO:0000256" key="15">
    <source>
        <dbReference type="ARBA" id="ARBA00070160"/>
    </source>
</evidence>
<dbReference type="RefSeq" id="XP_015589317.1">
    <property type="nucleotide sequence ID" value="XM_015733831.2"/>
</dbReference>
<evidence type="ECO:0000256" key="4">
    <source>
        <dbReference type="ARBA" id="ARBA00022719"/>
    </source>
</evidence>
<comment type="cofactor">
    <cofactor evidence="1">
        <name>FAD</name>
        <dbReference type="ChEBI" id="CHEBI:57692"/>
    </cofactor>
</comment>
<protein>
    <recommendedName>
        <fullName evidence="15">Sulfide:quinone oxidoreductase, mitochondrial</fullName>
        <ecNumber evidence="14">1.8.5.8</ecNumber>
    </recommendedName>
    <alternativeName>
        <fullName evidence="16">Sulfide quinone oxidoreductase</fullName>
    </alternativeName>
</protein>
<evidence type="ECO:0000313" key="24">
    <source>
        <dbReference type="RefSeq" id="XP_024937933.1"/>
    </source>
</evidence>
<comment type="catalytic activity">
    <reaction evidence="10">
        <text>ubiquinone-10 + hydrogen sulfide + glutathione + H(+) = S-sulfanylglutathione + ubiquinol-10</text>
        <dbReference type="Rhea" id="RHEA:62608"/>
        <dbReference type="ChEBI" id="CHEBI:15378"/>
        <dbReference type="ChEBI" id="CHEBI:29919"/>
        <dbReference type="ChEBI" id="CHEBI:46245"/>
        <dbReference type="ChEBI" id="CHEBI:57925"/>
        <dbReference type="ChEBI" id="CHEBI:58905"/>
        <dbReference type="ChEBI" id="CHEBI:64183"/>
    </reaction>
    <physiologicalReaction direction="left-to-right" evidence="10">
        <dbReference type="Rhea" id="RHEA:62609"/>
    </physiologicalReaction>
</comment>
<comment type="catalytic activity">
    <reaction evidence="9">
        <text>ubiquinone-10 + hydrogen sulfide + sulfite + 2 H(+) = ubiquinol-10 + thiosulfate</text>
        <dbReference type="Rhea" id="RHEA:38359"/>
        <dbReference type="ChEBI" id="CHEBI:15378"/>
        <dbReference type="ChEBI" id="CHEBI:17359"/>
        <dbReference type="ChEBI" id="CHEBI:29919"/>
        <dbReference type="ChEBI" id="CHEBI:33542"/>
        <dbReference type="ChEBI" id="CHEBI:46245"/>
        <dbReference type="ChEBI" id="CHEBI:64183"/>
    </reaction>
    <physiologicalReaction direction="left-to-right" evidence="9">
        <dbReference type="Rhea" id="RHEA:38360"/>
    </physiologicalReaction>
</comment>
<name>A0AAJ7RC58_CEPCN</name>
<evidence type="ECO:0000256" key="8">
    <source>
        <dbReference type="ARBA" id="ARBA00023128"/>
    </source>
</evidence>
<reference evidence="18 19" key="1">
    <citation type="submission" date="2025-04" db="UniProtKB">
        <authorList>
            <consortium name="RefSeq"/>
        </authorList>
    </citation>
    <scope>IDENTIFICATION</scope>
</reference>
<evidence type="ECO:0000313" key="19">
    <source>
        <dbReference type="RefSeq" id="XP_015589315.1"/>
    </source>
</evidence>
<dbReference type="InterPro" id="IPR015904">
    <property type="entry name" value="Sulphide_quinone_reductase"/>
</dbReference>
<keyword evidence="7" id="KW-0560">Oxidoreductase</keyword>
<evidence type="ECO:0000313" key="20">
    <source>
        <dbReference type="RefSeq" id="XP_015589316.1"/>
    </source>
</evidence>
<evidence type="ECO:0000313" key="23">
    <source>
        <dbReference type="RefSeq" id="XP_015589319.1"/>
    </source>
</evidence>
<dbReference type="RefSeq" id="XP_015589318.1">
    <property type="nucleotide sequence ID" value="XM_015733832.2"/>
</dbReference>